<keyword evidence="1" id="KW-0812">Transmembrane</keyword>
<protein>
    <recommendedName>
        <fullName evidence="4">Zinc-finger domain-containing protein</fullName>
    </recommendedName>
</protein>
<reference evidence="2 3" key="1">
    <citation type="submission" date="2018-02" db="EMBL/GenBank/DDBJ databases">
        <title>Comparative genomes isolates from brazilian mangrove.</title>
        <authorList>
            <person name="Araujo J.E."/>
            <person name="Taketani R.G."/>
            <person name="Silva M.C.P."/>
            <person name="Loureco M.V."/>
            <person name="Andreote F.D."/>
        </authorList>
    </citation>
    <scope>NUCLEOTIDE SEQUENCE [LARGE SCALE GENOMIC DNA]</scope>
    <source>
        <strain evidence="2 3">NAP PRIS-MGV</strain>
    </source>
</reference>
<dbReference type="Proteomes" id="UP000239388">
    <property type="component" value="Unassembled WGS sequence"/>
</dbReference>
<dbReference type="EMBL" id="PUIB01000019">
    <property type="protein sequence ID" value="PQO31761.1"/>
    <property type="molecule type" value="Genomic_DNA"/>
</dbReference>
<gene>
    <name evidence="2" type="ORF">C5Y98_20325</name>
</gene>
<dbReference type="AlphaFoldDB" id="A0A2S8FHZ5"/>
<evidence type="ECO:0000256" key="1">
    <source>
        <dbReference type="SAM" id="Phobius"/>
    </source>
</evidence>
<evidence type="ECO:0008006" key="4">
    <source>
        <dbReference type="Google" id="ProtNLM"/>
    </source>
</evidence>
<evidence type="ECO:0000313" key="2">
    <source>
        <dbReference type="EMBL" id="PQO31761.1"/>
    </source>
</evidence>
<dbReference type="InterPro" id="IPR041916">
    <property type="entry name" value="Anti_sigma_zinc_sf"/>
</dbReference>
<feature type="transmembrane region" description="Helical" evidence="1">
    <location>
        <begin position="113"/>
        <end position="132"/>
    </location>
</feature>
<name>A0A2S8FHZ5_9BACT</name>
<accession>A0A2S8FHZ5</accession>
<keyword evidence="1" id="KW-1133">Transmembrane helix</keyword>
<sequence length="343" mass="37011">MTMTREHWVGFLMGALDENERDLVEQHIADDPRAADELDRLRSHLDLLSDGLDEAAAPVGLASRTCAILDNPNLFAEVLNAAAPEKDNAPAPKRREAFDSIGGGRTAFTFMDMLVAVGACVAAVAIFFPALASSRLLATQLQCENNLHQVSLALQQFAGNNPNHRYPAISLSGPMSVAGSYAPKLIDSGYIQHPETLRCAVEKSNLATQPIPTIEQLENASPEEVEKLQQSLSNVLNYTMGSLVDGKLLAPVMQGRGDFPVSSDVVLLEDGKIIPQGHPDGRSNVLFDDGHVEYLAIDDIPESMRQYFLNDDGQVAAGVNEEDAVVANGIAHPVQLPQREQAP</sequence>
<comment type="caution">
    <text evidence="2">The sequence shown here is derived from an EMBL/GenBank/DDBJ whole genome shotgun (WGS) entry which is preliminary data.</text>
</comment>
<proteinExistence type="predicted"/>
<dbReference type="Gene3D" id="1.10.10.1320">
    <property type="entry name" value="Anti-sigma factor, zinc-finger domain"/>
    <property type="match status" value="1"/>
</dbReference>
<organism evidence="2 3">
    <name type="scientific">Blastopirellula marina</name>
    <dbReference type="NCBI Taxonomy" id="124"/>
    <lineage>
        <taxon>Bacteria</taxon>
        <taxon>Pseudomonadati</taxon>
        <taxon>Planctomycetota</taxon>
        <taxon>Planctomycetia</taxon>
        <taxon>Pirellulales</taxon>
        <taxon>Pirellulaceae</taxon>
        <taxon>Blastopirellula</taxon>
    </lineage>
</organism>
<evidence type="ECO:0000313" key="3">
    <source>
        <dbReference type="Proteomes" id="UP000239388"/>
    </source>
</evidence>
<keyword evidence="1" id="KW-0472">Membrane</keyword>